<accession>A0A0E9TQH1</accession>
<name>A0A0E9TQH1_ANGAN</name>
<proteinExistence type="predicted"/>
<reference evidence="1" key="2">
    <citation type="journal article" date="2015" name="Fish Shellfish Immunol.">
        <title>Early steps in the European eel (Anguilla anguilla)-Vibrio vulnificus interaction in the gills: Role of the RtxA13 toxin.</title>
        <authorList>
            <person name="Callol A."/>
            <person name="Pajuelo D."/>
            <person name="Ebbesson L."/>
            <person name="Teles M."/>
            <person name="MacKenzie S."/>
            <person name="Amaro C."/>
        </authorList>
    </citation>
    <scope>NUCLEOTIDE SEQUENCE</scope>
</reference>
<dbReference type="AlphaFoldDB" id="A0A0E9TQH1"/>
<sequence length="51" mass="6478">MCLVLCGFYIRHWSRHLYEKGFHVWMKIIYKLKVLLREIHWMYFKRASNEC</sequence>
<organism evidence="1">
    <name type="scientific">Anguilla anguilla</name>
    <name type="common">European freshwater eel</name>
    <name type="synonym">Muraena anguilla</name>
    <dbReference type="NCBI Taxonomy" id="7936"/>
    <lineage>
        <taxon>Eukaryota</taxon>
        <taxon>Metazoa</taxon>
        <taxon>Chordata</taxon>
        <taxon>Craniata</taxon>
        <taxon>Vertebrata</taxon>
        <taxon>Euteleostomi</taxon>
        <taxon>Actinopterygii</taxon>
        <taxon>Neopterygii</taxon>
        <taxon>Teleostei</taxon>
        <taxon>Anguilliformes</taxon>
        <taxon>Anguillidae</taxon>
        <taxon>Anguilla</taxon>
    </lineage>
</organism>
<evidence type="ECO:0000313" key="1">
    <source>
        <dbReference type="EMBL" id="JAH55140.1"/>
    </source>
</evidence>
<dbReference type="EMBL" id="GBXM01053437">
    <property type="protein sequence ID" value="JAH55140.1"/>
    <property type="molecule type" value="Transcribed_RNA"/>
</dbReference>
<protein>
    <submittedName>
        <fullName evidence="1">Uncharacterized protein</fullName>
    </submittedName>
</protein>
<reference evidence="1" key="1">
    <citation type="submission" date="2014-11" db="EMBL/GenBank/DDBJ databases">
        <authorList>
            <person name="Amaro Gonzalez C."/>
        </authorList>
    </citation>
    <scope>NUCLEOTIDE SEQUENCE</scope>
</reference>